<evidence type="ECO:0000256" key="1">
    <source>
        <dbReference type="SAM" id="SignalP"/>
    </source>
</evidence>
<evidence type="ECO:0000259" key="2">
    <source>
        <dbReference type="SMART" id="SM00642"/>
    </source>
</evidence>
<accession>A0A395LW83</accession>
<dbReference type="Gene3D" id="3.20.20.80">
    <property type="entry name" value="Glycosidases"/>
    <property type="match status" value="1"/>
</dbReference>
<feature type="chain" id="PRO_5017232644" description="Glycosyl hydrolase family 13 catalytic domain-containing protein" evidence="1">
    <location>
        <begin position="27"/>
        <end position="825"/>
    </location>
</feature>
<reference evidence="3 4" key="1">
    <citation type="journal article" date="2011" name="ISME J.">
        <title>Community ecology of hot spring cyanobacterial mats: predominant populations and their functional potential.</title>
        <authorList>
            <person name="Klatt C.G."/>
            <person name="Wood J.M."/>
            <person name="Rusch D.B."/>
            <person name="Bateson M.M."/>
            <person name="Hamamura N."/>
            <person name="Heidelberg J.F."/>
            <person name="Grossman A.R."/>
            <person name="Bhaya D."/>
            <person name="Cohan F.M."/>
            <person name="Kuhl M."/>
            <person name="Bryant D.A."/>
            <person name="Ward D.M."/>
        </authorList>
    </citation>
    <scope>NUCLEOTIDE SEQUENCE [LARGE SCALE GENOMIC DNA]</scope>
    <source>
        <strain evidence="3">OS</strain>
    </source>
</reference>
<dbReference type="SUPFAM" id="SSF81296">
    <property type="entry name" value="E set domains"/>
    <property type="match status" value="1"/>
</dbReference>
<dbReference type="PANTHER" id="PTHR10357">
    <property type="entry name" value="ALPHA-AMYLASE FAMILY MEMBER"/>
    <property type="match status" value="1"/>
</dbReference>
<dbReference type="InterPro" id="IPR014756">
    <property type="entry name" value="Ig_E-set"/>
</dbReference>
<dbReference type="AlphaFoldDB" id="A0A395LW83"/>
<dbReference type="PROSITE" id="PS51257">
    <property type="entry name" value="PROKAR_LIPOPROTEIN"/>
    <property type="match status" value="1"/>
</dbReference>
<dbReference type="Gene3D" id="2.60.40.10">
    <property type="entry name" value="Immunoglobulins"/>
    <property type="match status" value="1"/>
</dbReference>
<name>A0A395LW83_9BACT</name>
<protein>
    <recommendedName>
        <fullName evidence="2">Glycosyl hydrolase family 13 catalytic domain-containing protein</fullName>
    </recommendedName>
</protein>
<dbReference type="Pfam" id="PF16657">
    <property type="entry name" value="Malt_amylase_C"/>
    <property type="match status" value="1"/>
</dbReference>
<gene>
    <name evidence="3" type="ORF">D0433_12935</name>
</gene>
<comment type="caution">
    <text evidence="3">The sequence shown here is derived from an EMBL/GenBank/DDBJ whole genome shotgun (WGS) entry which is preliminary data.</text>
</comment>
<keyword evidence="1" id="KW-0732">Signal</keyword>
<dbReference type="InterPro" id="IPR032640">
    <property type="entry name" value="AMPK1_CBM"/>
</dbReference>
<dbReference type="InterPro" id="IPR013783">
    <property type="entry name" value="Ig-like_fold"/>
</dbReference>
<dbReference type="Pfam" id="PF00128">
    <property type="entry name" value="Alpha-amylase"/>
    <property type="match status" value="1"/>
</dbReference>
<dbReference type="InterPro" id="IPR013780">
    <property type="entry name" value="Glyco_hydro_b"/>
</dbReference>
<dbReference type="Pfam" id="PF16561">
    <property type="entry name" value="AMPK1_CBM"/>
    <property type="match status" value="1"/>
</dbReference>
<dbReference type="Proteomes" id="UP000266389">
    <property type="component" value="Unassembled WGS sequence"/>
</dbReference>
<dbReference type="Gene3D" id="2.60.40.1180">
    <property type="entry name" value="Golgi alpha-mannosidase II"/>
    <property type="match status" value="1"/>
</dbReference>
<sequence>MQQKLSMSRLHFVSHFLLLACFSCTAPPPNVPYLQDVIPEITLTAGKTDSIFISDLFYAETYKAEFEPHPHLKIDYDTTSGWLVLTPERNFSGYTVVTFRHGSAIYRFPVRVKRSLEHTFRYTPTAEVKQVCVMGTFNNWNRSSLAMQRQPDGSFSLTQMLDAGRYEYKFVVDGKEVLDPANPEKVPNGFGDFNSVLQLFPPQTEKLDLHLATCKPLGDETELAFLFERENMTGKLLSQHVVALIDNQLLGARQLKIVENRIVIRLKGNDMIGEKVLRLAVTQDGLSTPMQTVFLFNGLPMGMQSSLRKKSANLARENTPAPFNWHDAIIYSIIIDRFANGDSTNDKPLVQDSLYPPANYFGGDLRGIIQKLDEGYFDSLGVNVLWLSPVNKHPDRAYREYPPPHRYYSGYHGYWPVSATEVEPRFGDMELLRRLIAKAHRRGMKVILDFIAHHTHIEHPFYQQHPEWFGKLDLPDGRKNLRLWDEHRLTTWFEPYLPSFDYASREALDTMSSNAVWWLKQTDADGFRHDAVKHVPNSFWRETTRKIKREIQVPKKRRIYQIGETFGSYDLVKSYINNGQLDAQFNFNLFYTARRVFLSPDESFATLAAELQRTFDVYGMHNLTGNIMDSHDQVRYIALADGDLDLNERTPKGLSAQEAAWLDPPRVDSPLSYEKTKLYLAYLLTIPGIPVLYYGDEIGLTGAADPDNRRPMRFGDALSLQEKRMLSDVQRLVKLRASHPALRYGDFRTLLADKSCFAYLRCDFNERLLVVLNKSSVSQVCQLSLPSPYKATKAVNLLTQSSIEIDGSQLSLAVPAFGYAIFSIE</sequence>
<dbReference type="EMBL" id="PHFL01000071">
    <property type="protein sequence ID" value="RFM22946.1"/>
    <property type="molecule type" value="Genomic_DNA"/>
</dbReference>
<dbReference type="InterPro" id="IPR032091">
    <property type="entry name" value="Malt_amylase-like_C"/>
</dbReference>
<dbReference type="CDD" id="cd07184">
    <property type="entry name" value="E_set_Isoamylase_like_N"/>
    <property type="match status" value="1"/>
</dbReference>
<dbReference type="SUPFAM" id="SSF51011">
    <property type="entry name" value="Glycosyl hydrolase domain"/>
    <property type="match status" value="1"/>
</dbReference>
<feature type="signal peptide" evidence="1">
    <location>
        <begin position="1"/>
        <end position="26"/>
    </location>
</feature>
<evidence type="ECO:0000313" key="3">
    <source>
        <dbReference type="EMBL" id="RFM22946.1"/>
    </source>
</evidence>
<dbReference type="GO" id="GO:0005975">
    <property type="term" value="P:carbohydrate metabolic process"/>
    <property type="evidence" value="ECO:0007669"/>
    <property type="project" value="InterPro"/>
</dbReference>
<organism evidence="3 4">
    <name type="scientific">Candidatus Thermochlorobacter aerophilus</name>
    <dbReference type="NCBI Taxonomy" id="1868324"/>
    <lineage>
        <taxon>Bacteria</taxon>
        <taxon>Pseudomonadati</taxon>
        <taxon>Chlorobiota</taxon>
        <taxon>Chlorobiia</taxon>
        <taxon>Chlorobiales</taxon>
        <taxon>Candidatus Thermochlorobacteriaceae</taxon>
        <taxon>Candidatus Thermochlorobacter</taxon>
    </lineage>
</organism>
<dbReference type="InterPro" id="IPR017853">
    <property type="entry name" value="GH"/>
</dbReference>
<proteinExistence type="predicted"/>
<dbReference type="SUPFAM" id="SSF51445">
    <property type="entry name" value="(Trans)glycosidases"/>
    <property type="match status" value="1"/>
</dbReference>
<dbReference type="InterPro" id="IPR006047">
    <property type="entry name" value="GH13_cat_dom"/>
</dbReference>
<dbReference type="SMART" id="SM00642">
    <property type="entry name" value="Aamy"/>
    <property type="match status" value="1"/>
</dbReference>
<evidence type="ECO:0000313" key="4">
    <source>
        <dbReference type="Proteomes" id="UP000266389"/>
    </source>
</evidence>
<feature type="domain" description="Glycosyl hydrolase family 13 catalytic" evidence="2">
    <location>
        <begin position="332"/>
        <end position="736"/>
    </location>
</feature>